<dbReference type="PANTHER" id="PTHR15394:SF3">
    <property type="entry name" value="SERINE HYDROLASE RBBP9"/>
    <property type="match status" value="1"/>
</dbReference>
<keyword evidence="2" id="KW-1185">Reference proteome</keyword>
<evidence type="ECO:0000313" key="2">
    <source>
        <dbReference type="Proteomes" id="UP000636110"/>
    </source>
</evidence>
<dbReference type="SUPFAM" id="SSF53474">
    <property type="entry name" value="alpha/beta-Hydrolases"/>
    <property type="match status" value="1"/>
</dbReference>
<reference evidence="1 2" key="1">
    <citation type="submission" date="2019-11" db="EMBL/GenBank/DDBJ databases">
        <title>Description of Pedobacter sp. LMG 31462T.</title>
        <authorList>
            <person name="Carlier A."/>
            <person name="Qi S."/>
            <person name="Vandamme P."/>
        </authorList>
    </citation>
    <scope>NUCLEOTIDE SEQUENCE [LARGE SCALE GENOMIC DNA]</scope>
    <source>
        <strain evidence="1 2">LMG 31462</strain>
    </source>
</reference>
<accession>A0ABR6EUI1</accession>
<organism evidence="1 2">
    <name type="scientific">Pedobacter gandavensis</name>
    <dbReference type="NCBI Taxonomy" id="2679963"/>
    <lineage>
        <taxon>Bacteria</taxon>
        <taxon>Pseudomonadati</taxon>
        <taxon>Bacteroidota</taxon>
        <taxon>Sphingobacteriia</taxon>
        <taxon>Sphingobacteriales</taxon>
        <taxon>Sphingobacteriaceae</taxon>
        <taxon>Pedobacter</taxon>
    </lineage>
</organism>
<dbReference type="Gene3D" id="3.40.50.1820">
    <property type="entry name" value="alpha/beta hydrolase"/>
    <property type="match status" value="1"/>
</dbReference>
<dbReference type="RefSeq" id="WP_182953670.1">
    <property type="nucleotide sequence ID" value="NZ_WNXC01000001.1"/>
</dbReference>
<dbReference type="Proteomes" id="UP000636110">
    <property type="component" value="Unassembled WGS sequence"/>
</dbReference>
<sequence length="183" mass="20888">MNTKQVYIIHGYMASVKDHWFDWIKAELEKEEIRVHILAMPDSSKPQPEAWINHLKENVVLHEHTYFVGHSLGCISLLLFLNRYQLKANGMVLVAGFLEKLKDIPELDGFLVEQISIPLLMNNVPKRLVLGAVDDYIVPFDLTKKLAEALEAPLITVPNGGHFLGKDDFKEFPALLEELKKMV</sequence>
<dbReference type="InterPro" id="IPR029058">
    <property type="entry name" value="AB_hydrolase_fold"/>
</dbReference>
<dbReference type="PANTHER" id="PTHR15394">
    <property type="entry name" value="SERINE HYDROLASE RBBP9"/>
    <property type="match status" value="1"/>
</dbReference>
<comment type="caution">
    <text evidence="1">The sequence shown here is derived from an EMBL/GenBank/DDBJ whole genome shotgun (WGS) entry which is preliminary data.</text>
</comment>
<protein>
    <recommendedName>
        <fullName evidence="3">Serine hydrolase family protein</fullName>
    </recommendedName>
</protein>
<evidence type="ECO:0000313" key="1">
    <source>
        <dbReference type="EMBL" id="MBB2148093.1"/>
    </source>
</evidence>
<gene>
    <name evidence="1" type="ORF">GM920_04120</name>
</gene>
<name>A0ABR6EUI1_9SPHI</name>
<proteinExistence type="predicted"/>
<dbReference type="EMBL" id="WNXC01000001">
    <property type="protein sequence ID" value="MBB2148093.1"/>
    <property type="molecule type" value="Genomic_DNA"/>
</dbReference>
<evidence type="ECO:0008006" key="3">
    <source>
        <dbReference type="Google" id="ProtNLM"/>
    </source>
</evidence>
<dbReference type="Pfam" id="PF06821">
    <property type="entry name" value="Ser_hydrolase"/>
    <property type="match status" value="1"/>
</dbReference>
<dbReference type="InterPro" id="IPR010662">
    <property type="entry name" value="RBBP9/YdeN"/>
</dbReference>